<gene>
    <name evidence="3" type="ORF">FP026_09600</name>
</gene>
<protein>
    <submittedName>
        <fullName evidence="3">SDR family NAD(P)-dependent oxidoreductase</fullName>
    </submittedName>
</protein>
<dbReference type="PRINTS" id="PR00080">
    <property type="entry name" value="SDRFAMILY"/>
</dbReference>
<dbReference type="EMBL" id="VNIP01000006">
    <property type="protein sequence ID" value="KAA1182903.1"/>
    <property type="molecule type" value="Genomic_DNA"/>
</dbReference>
<evidence type="ECO:0000313" key="3">
    <source>
        <dbReference type="EMBL" id="KAA1182903.1"/>
    </source>
</evidence>
<comment type="similarity">
    <text evidence="2">Belongs to the short-chain dehydrogenases/reductases (SDR) family.</text>
</comment>
<keyword evidence="1" id="KW-0560">Oxidoreductase</keyword>
<dbReference type="PANTHER" id="PTHR43157">
    <property type="entry name" value="PHOSPHATIDYLINOSITOL-GLYCAN BIOSYNTHESIS CLASS F PROTEIN-RELATED"/>
    <property type="match status" value="1"/>
</dbReference>
<dbReference type="OrthoDB" id="9785826at2"/>
<dbReference type="SUPFAM" id="SSF51735">
    <property type="entry name" value="NAD(P)-binding Rossmann-fold domains"/>
    <property type="match status" value="1"/>
</dbReference>
<proteinExistence type="inferred from homology"/>
<dbReference type="InterPro" id="IPR002347">
    <property type="entry name" value="SDR_fam"/>
</dbReference>
<evidence type="ECO:0000313" key="4">
    <source>
        <dbReference type="Proteomes" id="UP000323608"/>
    </source>
</evidence>
<reference evidence="3 4" key="1">
    <citation type="submission" date="2019-07" db="EMBL/GenBank/DDBJ databases">
        <title>The Draft Genome Sequence of Rhizobium tropici SARCC-755 Associated with Superior Nodulation on Pigeonpea (Cajanus cajan (L.) Millsp.).</title>
        <authorList>
            <person name="Bopape F.L."/>
            <person name="Hassen A.I."/>
            <person name="Swanevelder Z.H."/>
            <person name="Gwata E.T."/>
        </authorList>
    </citation>
    <scope>NUCLEOTIDE SEQUENCE [LARGE SCALE GENOMIC DNA]</scope>
    <source>
        <strain evidence="3 4">SARCC-755</strain>
    </source>
</reference>
<dbReference type="Proteomes" id="UP000323608">
    <property type="component" value="Unassembled WGS sequence"/>
</dbReference>
<dbReference type="AlphaFoldDB" id="A0A5B0W7B6"/>
<dbReference type="PANTHER" id="PTHR43157:SF31">
    <property type="entry name" value="PHOSPHATIDYLINOSITOL-GLYCAN BIOSYNTHESIS CLASS F PROTEIN"/>
    <property type="match status" value="1"/>
</dbReference>
<evidence type="ECO:0000256" key="2">
    <source>
        <dbReference type="RuleBase" id="RU000363"/>
    </source>
</evidence>
<name>A0A5B0W7B6_RHITR</name>
<dbReference type="PRINTS" id="PR00081">
    <property type="entry name" value="GDHRDH"/>
</dbReference>
<accession>A0A5B0W7B6</accession>
<dbReference type="RefSeq" id="WP_149634951.1">
    <property type="nucleotide sequence ID" value="NZ_VNIP01000006.1"/>
</dbReference>
<dbReference type="Gene3D" id="3.40.50.720">
    <property type="entry name" value="NAD(P)-binding Rossmann-like Domain"/>
    <property type="match status" value="1"/>
</dbReference>
<sequence length="271" mass="28794">MDMSGKTILITGSTDGVGRRVAERLAEMGAKVLVHGRNPARAEEVVSGIRDKGGNAAIHLADFSALDEVRALADAVERDHERLDVLINNAGIGTSGGGGRQESRDGHELRFAVNYLAGFLLTRRLLPLLKASAPARIVNVSSVGQQAIDFSDVMLTRGYSGVRAYCQSKLAQIIFTFDLAEELAGAGVTVNCLHPATYMDTTMVRQAGVAPLSSVDQGADAILNLAVGSALEGRTGLYYDGLRPSRAIAQAYDPTARQNLRTLSQSLTRLA</sequence>
<organism evidence="3 4">
    <name type="scientific">Rhizobium tropici</name>
    <dbReference type="NCBI Taxonomy" id="398"/>
    <lineage>
        <taxon>Bacteria</taxon>
        <taxon>Pseudomonadati</taxon>
        <taxon>Pseudomonadota</taxon>
        <taxon>Alphaproteobacteria</taxon>
        <taxon>Hyphomicrobiales</taxon>
        <taxon>Rhizobiaceae</taxon>
        <taxon>Rhizobium/Agrobacterium group</taxon>
        <taxon>Rhizobium</taxon>
    </lineage>
</organism>
<dbReference type="InterPro" id="IPR036291">
    <property type="entry name" value="NAD(P)-bd_dom_sf"/>
</dbReference>
<dbReference type="Pfam" id="PF00106">
    <property type="entry name" value="adh_short"/>
    <property type="match status" value="1"/>
</dbReference>
<evidence type="ECO:0000256" key="1">
    <source>
        <dbReference type="ARBA" id="ARBA00023002"/>
    </source>
</evidence>
<dbReference type="GO" id="GO:0016491">
    <property type="term" value="F:oxidoreductase activity"/>
    <property type="evidence" value="ECO:0007669"/>
    <property type="project" value="UniProtKB-KW"/>
</dbReference>
<comment type="caution">
    <text evidence="3">The sequence shown here is derived from an EMBL/GenBank/DDBJ whole genome shotgun (WGS) entry which is preliminary data.</text>
</comment>